<proteinExistence type="predicted"/>
<geneLocation type="plasmid" evidence="3">
    <name>p19Msa1099-3</name>
</geneLocation>
<dbReference type="Pfam" id="PF09683">
    <property type="entry name" value="Lactococcin_972"/>
    <property type="match status" value="1"/>
</dbReference>
<feature type="signal peptide" evidence="2">
    <location>
        <begin position="1"/>
        <end position="25"/>
    </location>
</feature>
<dbReference type="InterPro" id="IPR006540">
    <property type="entry name" value="Lactococcin_972"/>
</dbReference>
<feature type="chain" id="PRO_5043826581" evidence="2">
    <location>
        <begin position="26"/>
        <end position="94"/>
    </location>
</feature>
<evidence type="ECO:0000256" key="1">
    <source>
        <dbReference type="SAM" id="MobiDB-lite"/>
    </source>
</evidence>
<dbReference type="AlphaFoldDB" id="A0AAT9P8Z3"/>
<evidence type="ECO:0000313" key="3">
    <source>
        <dbReference type="EMBL" id="QYA34217.2"/>
    </source>
</evidence>
<sequence length="94" mass="10195">MNKKLISVSLSGLMLLGIISGVVSAATVYAQGGKWEYGVGEKYVWSYYSHGSKYHASTAIGKYPSESGKTRPGVKAQASAEKSWSGNQTYYKVY</sequence>
<evidence type="ECO:0000256" key="2">
    <source>
        <dbReference type="SAM" id="SignalP"/>
    </source>
</evidence>
<reference evidence="3" key="1">
    <citation type="submission" date="2021-07" db="EMBL/GenBank/DDBJ databases">
        <title>Prevalence and characterization of methicillin-resistant Macrococcus spp. in food producing animals and meat in Switzerland in 2019.</title>
        <authorList>
            <person name="Keller J.E."/>
            <person name="Schwendener S."/>
            <person name="Neuenschwander J."/>
            <person name="Overesch G."/>
            <person name="Perreten V."/>
        </authorList>
    </citation>
    <scope>NUCLEOTIDE SEQUENCE</scope>
    <source>
        <strain evidence="3">19Msa1099</strain>
        <plasmid evidence="3">p19Msa1099-3</plasmid>
    </source>
</reference>
<dbReference type="Gene3D" id="2.60.40.2850">
    <property type="match status" value="1"/>
</dbReference>
<dbReference type="EMBL" id="CP079959">
    <property type="protein sequence ID" value="QYA34217.2"/>
    <property type="molecule type" value="Genomic_DNA"/>
</dbReference>
<name>A0AAT9P8Z3_9STAP</name>
<accession>A0AAT9P8Z3</accession>
<keyword evidence="3" id="KW-0614">Plasmid</keyword>
<organism evidence="3">
    <name type="scientific">Macrococcus psychrotolerans</name>
    <dbReference type="NCBI Taxonomy" id="3039389"/>
    <lineage>
        <taxon>Bacteria</taxon>
        <taxon>Bacillati</taxon>
        <taxon>Bacillota</taxon>
        <taxon>Bacilli</taxon>
        <taxon>Bacillales</taxon>
        <taxon>Staphylococcaceae</taxon>
        <taxon>Macrococcus</taxon>
    </lineage>
</organism>
<feature type="region of interest" description="Disordered" evidence="1">
    <location>
        <begin position="65"/>
        <end position="85"/>
    </location>
</feature>
<dbReference type="NCBIfam" id="TIGR01653">
    <property type="entry name" value="lactococcin_972"/>
    <property type="match status" value="1"/>
</dbReference>
<keyword evidence="2" id="KW-0732">Signal</keyword>
<protein>
    <submittedName>
        <fullName evidence="3">Lactococcin 972 family bacteriocin</fullName>
    </submittedName>
</protein>
<gene>
    <name evidence="3" type="ORF">KYI10_12505</name>
</gene>